<dbReference type="Proteomes" id="UP001319846">
    <property type="component" value="Unassembled WGS sequence"/>
</dbReference>
<name>A0ACC5VS06_9GAMM</name>
<proteinExistence type="predicted"/>
<gene>
    <name evidence="1" type="ORF">HW452_05225</name>
</gene>
<sequence>MTTYNVVIAADQNEAEEYAAWLIEQGHTAVVGNTTRTTIDGQQNDVVSEQLWNDYCKGY</sequence>
<keyword evidence="2" id="KW-1185">Reference proteome</keyword>
<organism evidence="1 2">
    <name type="scientific">Vreelandella aquamarina</name>
    <dbReference type="NCBI Taxonomy" id="77097"/>
    <lineage>
        <taxon>Bacteria</taxon>
        <taxon>Pseudomonadati</taxon>
        <taxon>Pseudomonadota</taxon>
        <taxon>Gammaproteobacteria</taxon>
        <taxon>Oceanospirillales</taxon>
        <taxon>Halomonadaceae</taxon>
        <taxon>Vreelandella</taxon>
    </lineage>
</organism>
<dbReference type="EMBL" id="JABYQT010000002">
    <property type="protein sequence ID" value="MBZ5486923.1"/>
    <property type="molecule type" value="Genomic_DNA"/>
</dbReference>
<evidence type="ECO:0000313" key="2">
    <source>
        <dbReference type="Proteomes" id="UP001319846"/>
    </source>
</evidence>
<comment type="caution">
    <text evidence="1">The sequence shown here is derived from an EMBL/GenBank/DDBJ whole genome shotgun (WGS) entry which is preliminary data.</text>
</comment>
<reference evidence="1" key="1">
    <citation type="submission" date="2020-06" db="EMBL/GenBank/DDBJ databases">
        <title>Whole Genome Sequence of Halomonas aquamarina MB598.</title>
        <authorList>
            <person name="Pervaiz M."/>
            <person name="Fariq A."/>
            <person name="Yasmin A."/>
            <person name="Welch M."/>
        </authorList>
    </citation>
    <scope>NUCLEOTIDE SEQUENCE</scope>
    <source>
        <strain evidence="1">MB598</strain>
    </source>
</reference>
<accession>A0ACC5VS06</accession>
<evidence type="ECO:0000313" key="1">
    <source>
        <dbReference type="EMBL" id="MBZ5486923.1"/>
    </source>
</evidence>
<protein>
    <submittedName>
        <fullName evidence="1">Uncharacterized protein</fullName>
    </submittedName>
</protein>